<feature type="compositionally biased region" description="Basic and acidic residues" evidence="1">
    <location>
        <begin position="43"/>
        <end position="52"/>
    </location>
</feature>
<evidence type="ECO:0000256" key="1">
    <source>
        <dbReference type="SAM" id="MobiDB-lite"/>
    </source>
</evidence>
<protein>
    <submittedName>
        <fullName evidence="3">LVIVD repeat-containing protein</fullName>
    </submittedName>
</protein>
<gene>
    <name evidence="3" type="ORF">ACH429_04745</name>
</gene>
<reference evidence="3 4" key="1">
    <citation type="submission" date="2024-10" db="EMBL/GenBank/DDBJ databases">
        <title>The Natural Products Discovery Center: Release of the First 8490 Sequenced Strains for Exploring Actinobacteria Biosynthetic Diversity.</title>
        <authorList>
            <person name="Kalkreuter E."/>
            <person name="Kautsar S.A."/>
            <person name="Yang D."/>
            <person name="Bader C.D."/>
            <person name="Teijaro C.N."/>
            <person name="Fluegel L."/>
            <person name="Davis C.M."/>
            <person name="Simpson J.R."/>
            <person name="Lauterbach L."/>
            <person name="Steele A.D."/>
            <person name="Gui C."/>
            <person name="Meng S."/>
            <person name="Li G."/>
            <person name="Viehrig K."/>
            <person name="Ye F."/>
            <person name="Su P."/>
            <person name="Kiefer A.F."/>
            <person name="Nichols A."/>
            <person name="Cepeda A.J."/>
            <person name="Yan W."/>
            <person name="Fan B."/>
            <person name="Jiang Y."/>
            <person name="Adhikari A."/>
            <person name="Zheng C.-J."/>
            <person name="Schuster L."/>
            <person name="Cowan T.M."/>
            <person name="Smanski M.J."/>
            <person name="Chevrette M.G."/>
            <person name="De Carvalho L.P.S."/>
            <person name="Shen B."/>
        </authorList>
    </citation>
    <scope>NUCLEOTIDE SEQUENCE [LARGE SCALE GENOMIC DNA]</scope>
    <source>
        <strain evidence="3 4">NPDC020327</strain>
    </source>
</reference>
<evidence type="ECO:0000313" key="3">
    <source>
        <dbReference type="EMBL" id="MFI1963437.1"/>
    </source>
</evidence>
<evidence type="ECO:0000256" key="2">
    <source>
        <dbReference type="SAM" id="SignalP"/>
    </source>
</evidence>
<dbReference type="RefSeq" id="WP_055473715.1">
    <property type="nucleotide sequence ID" value="NZ_JBEZHZ010000003.1"/>
</dbReference>
<feature type="chain" id="PRO_5046048737" evidence="2">
    <location>
        <begin position="35"/>
        <end position="497"/>
    </location>
</feature>
<organism evidence="3 4">
    <name type="scientific">Streptomyces pathocidini</name>
    <dbReference type="NCBI Taxonomy" id="1650571"/>
    <lineage>
        <taxon>Bacteria</taxon>
        <taxon>Bacillati</taxon>
        <taxon>Actinomycetota</taxon>
        <taxon>Actinomycetes</taxon>
        <taxon>Kitasatosporales</taxon>
        <taxon>Streptomycetaceae</taxon>
        <taxon>Streptomyces</taxon>
    </lineage>
</organism>
<proteinExistence type="predicted"/>
<accession>A0ABW7UPQ3</accession>
<feature type="region of interest" description="Disordered" evidence="1">
    <location>
        <begin position="147"/>
        <end position="166"/>
    </location>
</feature>
<keyword evidence="2" id="KW-0732">Signal</keyword>
<feature type="region of interest" description="Disordered" evidence="1">
    <location>
        <begin position="34"/>
        <end position="57"/>
    </location>
</feature>
<dbReference type="EMBL" id="JBIRWE010000001">
    <property type="protein sequence ID" value="MFI1963437.1"/>
    <property type="molecule type" value="Genomic_DNA"/>
</dbReference>
<dbReference type="SUPFAM" id="SSF101908">
    <property type="entry name" value="Putative isomerase YbhE"/>
    <property type="match status" value="1"/>
</dbReference>
<dbReference type="Proteomes" id="UP001611548">
    <property type="component" value="Unassembled WGS sequence"/>
</dbReference>
<comment type="caution">
    <text evidence="3">The sequence shown here is derived from an EMBL/GenBank/DDBJ whole genome shotgun (WGS) entry which is preliminary data.</text>
</comment>
<feature type="signal peptide" evidence="2">
    <location>
        <begin position="1"/>
        <end position="34"/>
    </location>
</feature>
<dbReference type="SUPFAM" id="SSF75011">
    <property type="entry name" value="3-carboxy-cis,cis-mucoante lactonizing enzyme"/>
    <property type="match status" value="1"/>
</dbReference>
<sequence>MTLHQPRVRHRRLGVAAAAIGLIASFLAAGPAAATPDPGGKPVQERVSKSEAADTEAAIESGEIPGVDEIVHSKNVSHLANVPKDALPGTNSDLAFQGKYAFAGNYDGFRIFDISNPKAPKTVSQVLCPGSQNDITVSGDLLFLSTDSSRSDDSCNSTTQPATEKSSWEGMKVFDISDKQNPKYVAAVETACGSHTHTLVPDRRDVYIYVSSYSPSATFPDCQPPHDGVSVIKVPRSAPEKAAIVDFPVLFPGEGTDGGGNPGAPTNPGVSKTTGCHDITAYPKLKLAAGACMGDGILLDISKPAEPKVIDRVQDNVNFAFWHSATFNERGTKVVFTDELGGGGAATCNEAIGQNRGANGIYDLVGKGDHRKLVFRSYYKIPRHQADTENCVAHNGSLIPVRGRDIMVQAWYQGGVSIWDFTDSSKPKEIGFFERGPISADTLVGGGAWSAYYYNGYIYSNDIAKGFDVLKIDDRRTDEAKRVRLSELNVQTQPDYL</sequence>
<dbReference type="Pfam" id="PF08309">
    <property type="entry name" value="LVIVD"/>
    <property type="match status" value="1"/>
</dbReference>
<evidence type="ECO:0000313" key="4">
    <source>
        <dbReference type="Proteomes" id="UP001611548"/>
    </source>
</evidence>
<keyword evidence="4" id="KW-1185">Reference proteome</keyword>
<feature type="compositionally biased region" description="Polar residues" evidence="1">
    <location>
        <begin position="154"/>
        <end position="165"/>
    </location>
</feature>
<name>A0ABW7UPQ3_9ACTN</name>
<dbReference type="InterPro" id="IPR013211">
    <property type="entry name" value="LVIVD"/>
</dbReference>